<dbReference type="AlphaFoldDB" id="A0AAW4Q0U7"/>
<dbReference type="InterPro" id="IPR002641">
    <property type="entry name" value="PNPLA_dom"/>
</dbReference>
<comment type="caution">
    <text evidence="3">The sequence shown here is derived from an EMBL/GenBank/DDBJ whole genome shotgun (WGS) entry which is preliminary data.</text>
</comment>
<name>A0AAW4Q0U7_9EURY</name>
<keyword evidence="1" id="KW-0443">Lipid metabolism</keyword>
<organism evidence="3 4">
    <name type="scientific">Haloarcula rubra</name>
    <dbReference type="NCBI Taxonomy" id="2487747"/>
    <lineage>
        <taxon>Archaea</taxon>
        <taxon>Methanobacteriati</taxon>
        <taxon>Methanobacteriota</taxon>
        <taxon>Stenosarchaea group</taxon>
        <taxon>Halobacteria</taxon>
        <taxon>Halobacteriales</taxon>
        <taxon>Haloarculaceae</taxon>
        <taxon>Haloarcula</taxon>
    </lineage>
</organism>
<dbReference type="EMBL" id="RKLR01000024">
    <property type="protein sequence ID" value="MBX0325972.1"/>
    <property type="molecule type" value="Genomic_DNA"/>
</dbReference>
<proteinExistence type="predicted"/>
<accession>A0AAW4Q0U7</accession>
<keyword evidence="4" id="KW-1185">Reference proteome</keyword>
<evidence type="ECO:0000313" key="4">
    <source>
        <dbReference type="Proteomes" id="UP001430377"/>
    </source>
</evidence>
<dbReference type="GO" id="GO:0006629">
    <property type="term" value="P:lipid metabolic process"/>
    <property type="evidence" value="ECO:0007669"/>
    <property type="project" value="UniProtKB-KW"/>
</dbReference>
<feature type="domain" description="PNPLA" evidence="2">
    <location>
        <begin position="10"/>
        <end position="217"/>
    </location>
</feature>
<dbReference type="Gene3D" id="3.40.1090.10">
    <property type="entry name" value="Cytosolic phospholipase A2 catalytic domain"/>
    <property type="match status" value="2"/>
</dbReference>
<dbReference type="Proteomes" id="UP001430377">
    <property type="component" value="Unassembled WGS sequence"/>
</dbReference>
<dbReference type="Pfam" id="PF01734">
    <property type="entry name" value="Patatin"/>
    <property type="match status" value="1"/>
</dbReference>
<evidence type="ECO:0000259" key="2">
    <source>
        <dbReference type="PROSITE" id="PS51635"/>
    </source>
</evidence>
<dbReference type="SUPFAM" id="SSF52151">
    <property type="entry name" value="FabD/lysophospholipase-like"/>
    <property type="match status" value="1"/>
</dbReference>
<dbReference type="PROSITE" id="PS51635">
    <property type="entry name" value="PNPLA"/>
    <property type="match status" value="1"/>
</dbReference>
<reference evidence="3 4" key="1">
    <citation type="submission" date="2021-06" db="EMBL/GenBank/DDBJ databases">
        <title>Halomicroarcula sp. a new haloarchaeum isolated from saline soil.</title>
        <authorList>
            <person name="Duran-Viseras A."/>
            <person name="Sanchez-Porro C."/>
            <person name="Ventosa A."/>
        </authorList>
    </citation>
    <scope>NUCLEOTIDE SEQUENCE [LARGE SCALE GENOMIC DNA]</scope>
    <source>
        <strain evidence="3 4">F13</strain>
    </source>
</reference>
<gene>
    <name evidence="3" type="ORF">EGH21_23430</name>
</gene>
<dbReference type="RefSeq" id="WP_220620825.1">
    <property type="nucleotide sequence ID" value="NZ_RKLR01000024.1"/>
</dbReference>
<protein>
    <submittedName>
        <fullName evidence="3">Patatin-like phospholipase family protein</fullName>
    </submittedName>
</protein>
<dbReference type="InterPro" id="IPR016035">
    <property type="entry name" value="Acyl_Trfase/lysoPLipase"/>
</dbReference>
<evidence type="ECO:0000256" key="1">
    <source>
        <dbReference type="ARBA" id="ARBA00023098"/>
    </source>
</evidence>
<sequence length="331" mass="36970">MTEKRTNVAIACQGGGSHTAFTAGALQRLLPEIAGSQYDIVGFSGTSGGAICALLGWYGHVDPELAPAALLGEFWNDLKATSPAERYLNDVAVGWAELRSQGVGLPDFSPSQTRTGPLARRELRQLLERHVDFEHVRALSAVIRERRRTEDALLPALLVSAIDVLDGDFKVFRGREMTAEAILASAAEPGLFEAVEIDGRYYWDGLFAKNPPVRDFATIQDIPDPDEIWLLQINPSSHARVPRSPGEIADRRNELSGNTSLEQEIGFIEQTNEWIDAGYLPERYTHTDVHRIRLDEELPWATKLDRSPAFIDTLFRTGRERAERFLYEQQT</sequence>
<evidence type="ECO:0000313" key="3">
    <source>
        <dbReference type="EMBL" id="MBX0325972.1"/>
    </source>
</evidence>